<evidence type="ECO:0000256" key="1">
    <source>
        <dbReference type="ARBA" id="ARBA00022630"/>
    </source>
</evidence>
<dbReference type="InterPro" id="IPR000659">
    <property type="entry name" value="Pyridox_Oxase"/>
</dbReference>
<comment type="caution">
    <text evidence="6">The sequence shown here is derived from an EMBL/GenBank/DDBJ whole genome shotgun (WGS) entry which is preliminary data.</text>
</comment>
<keyword evidence="1" id="KW-0285">Flavoprotein</keyword>
<protein>
    <submittedName>
        <fullName evidence="6">Pyridoxamine 5'-phosphate oxidase</fullName>
    </submittedName>
</protein>
<reference evidence="6 7" key="1">
    <citation type="submission" date="2015-11" db="EMBL/GenBank/DDBJ databases">
        <title>Genomic analysis of 38 Legionella species identifies large and diverse effector repertoires.</title>
        <authorList>
            <person name="Burstein D."/>
            <person name="Amaro F."/>
            <person name="Zusman T."/>
            <person name="Lifshitz Z."/>
            <person name="Cohen O."/>
            <person name="Gilbert J.A."/>
            <person name="Pupko T."/>
            <person name="Shuman H.A."/>
            <person name="Segal G."/>
        </authorList>
    </citation>
    <scope>NUCLEOTIDE SEQUENCE [LARGE SCALE GENOMIC DNA]</scope>
    <source>
        <strain evidence="6 7">PX-1-G2-E2</strain>
    </source>
</reference>
<dbReference type="RefSeq" id="WP_058452846.1">
    <property type="nucleotide sequence ID" value="NZ_CAAAIB010000020.1"/>
</dbReference>
<dbReference type="PANTHER" id="PTHR10851">
    <property type="entry name" value="PYRIDOXINE-5-PHOSPHATE OXIDASE"/>
    <property type="match status" value="1"/>
</dbReference>
<dbReference type="GO" id="GO:0008615">
    <property type="term" value="P:pyridoxine biosynthetic process"/>
    <property type="evidence" value="ECO:0007669"/>
    <property type="project" value="InterPro"/>
</dbReference>
<dbReference type="InterPro" id="IPR011576">
    <property type="entry name" value="Pyridox_Oxase_N"/>
</dbReference>
<dbReference type="OrthoDB" id="5645701at2"/>
<sequence>MPFTLLKQWITEEKEAGASNPQHAVLATATLNGVPHSRVVAIREITLSELLFFTQKGTQKVNDIIRNPQVSLTFWFELKQREVILNGTALPLLPAEIEHYWNTNPQLAQLRFTAYAPTSMQPIATKHVIEDKKKAIEREYSNKQLPLSPLYCGFRIKPTQFIFYSLRFDELSDVVEYYGQDEQWHRRILSP</sequence>
<evidence type="ECO:0000259" key="5">
    <source>
        <dbReference type="Pfam" id="PF01243"/>
    </source>
</evidence>
<gene>
    <name evidence="6" type="ORF">Lmac_2095</name>
</gene>
<feature type="domain" description="Pyridoxamine 5'-phosphate oxidase N-terminal" evidence="5">
    <location>
        <begin position="11"/>
        <end position="131"/>
    </location>
</feature>
<evidence type="ECO:0000256" key="3">
    <source>
        <dbReference type="ARBA" id="ARBA00023002"/>
    </source>
</evidence>
<dbReference type="PANTHER" id="PTHR10851:SF0">
    <property type="entry name" value="PYRIDOXINE-5'-PHOSPHATE OXIDASE"/>
    <property type="match status" value="1"/>
</dbReference>
<proteinExistence type="predicted"/>
<dbReference type="Proteomes" id="UP000054908">
    <property type="component" value="Unassembled WGS sequence"/>
</dbReference>
<dbReference type="GO" id="GO:0004733">
    <property type="term" value="F:pyridoxamine phosphate oxidase activity"/>
    <property type="evidence" value="ECO:0007669"/>
    <property type="project" value="InterPro"/>
</dbReference>
<evidence type="ECO:0000256" key="2">
    <source>
        <dbReference type="ARBA" id="ARBA00022643"/>
    </source>
</evidence>
<keyword evidence="3" id="KW-0560">Oxidoreductase</keyword>
<dbReference type="InterPro" id="IPR012349">
    <property type="entry name" value="Split_barrel_FMN-bd"/>
</dbReference>
<dbReference type="STRING" id="466.Lmac_2095"/>
<dbReference type="AlphaFoldDB" id="A0A0W0VYP4"/>
<keyword evidence="2 4" id="KW-0288">FMN</keyword>
<dbReference type="SUPFAM" id="SSF50475">
    <property type="entry name" value="FMN-binding split barrel"/>
    <property type="match status" value="1"/>
</dbReference>
<evidence type="ECO:0000313" key="6">
    <source>
        <dbReference type="EMBL" id="KTD25117.1"/>
    </source>
</evidence>
<dbReference type="Pfam" id="PF01243">
    <property type="entry name" value="PNPOx_N"/>
    <property type="match status" value="1"/>
</dbReference>
<organism evidence="6 7">
    <name type="scientific">Legionella maceachernii</name>
    <dbReference type="NCBI Taxonomy" id="466"/>
    <lineage>
        <taxon>Bacteria</taxon>
        <taxon>Pseudomonadati</taxon>
        <taxon>Pseudomonadota</taxon>
        <taxon>Gammaproteobacteria</taxon>
        <taxon>Legionellales</taxon>
        <taxon>Legionellaceae</taxon>
        <taxon>Legionella</taxon>
    </lineage>
</organism>
<name>A0A0W0VYP4_9GAMM</name>
<dbReference type="EMBL" id="LNYL01000045">
    <property type="protein sequence ID" value="KTD25117.1"/>
    <property type="molecule type" value="Genomic_DNA"/>
</dbReference>
<accession>A0A0W0VYP4</accession>
<feature type="binding site" evidence="4">
    <location>
        <begin position="53"/>
        <end position="54"/>
    </location>
    <ligand>
        <name>FMN</name>
        <dbReference type="ChEBI" id="CHEBI:58210"/>
    </ligand>
</feature>
<dbReference type="GO" id="GO:0010181">
    <property type="term" value="F:FMN binding"/>
    <property type="evidence" value="ECO:0007669"/>
    <property type="project" value="InterPro"/>
</dbReference>
<keyword evidence="7" id="KW-1185">Reference proteome</keyword>
<dbReference type="PIRSF" id="PIRSF000190">
    <property type="entry name" value="Pyd_amn-ph_oxd"/>
    <property type="match status" value="1"/>
</dbReference>
<dbReference type="Gene3D" id="2.30.110.10">
    <property type="entry name" value="Electron Transport, Fmn-binding Protein, Chain A"/>
    <property type="match status" value="1"/>
</dbReference>
<dbReference type="PATRIC" id="fig|466.6.peg.2221"/>
<evidence type="ECO:0000256" key="4">
    <source>
        <dbReference type="PIRSR" id="PIRSR000190-2"/>
    </source>
</evidence>
<comment type="cofactor">
    <cofactor evidence="4">
        <name>FMN</name>
        <dbReference type="ChEBI" id="CHEBI:58210"/>
    </cofactor>
    <text evidence="4">Binds 1 FMN per subunit.</text>
</comment>
<evidence type="ECO:0000313" key="7">
    <source>
        <dbReference type="Proteomes" id="UP000054908"/>
    </source>
</evidence>
<feature type="binding site" evidence="4">
    <location>
        <position position="60"/>
    </location>
    <ligand>
        <name>FMN</name>
        <dbReference type="ChEBI" id="CHEBI:58210"/>
    </ligand>
</feature>